<keyword evidence="8" id="KW-1185">Reference proteome</keyword>
<keyword evidence="3" id="KW-0732">Signal</keyword>
<comment type="caution">
    <text evidence="7">The sequence shown here is derived from an EMBL/GenBank/DDBJ whole genome shotgun (WGS) entry which is preliminary data.</text>
</comment>
<evidence type="ECO:0000256" key="2">
    <source>
        <dbReference type="ARBA" id="ARBA00022670"/>
    </source>
</evidence>
<accession>W9GPU2</accession>
<name>W9GPU2_9PROT</name>
<evidence type="ECO:0000256" key="3">
    <source>
        <dbReference type="ARBA" id="ARBA00022729"/>
    </source>
</evidence>
<evidence type="ECO:0000313" key="8">
    <source>
        <dbReference type="Proteomes" id="UP000019486"/>
    </source>
</evidence>
<dbReference type="PROSITE" id="PS00134">
    <property type="entry name" value="TRYPSIN_HIS"/>
    <property type="match status" value="1"/>
</dbReference>
<dbReference type="Pfam" id="PF13365">
    <property type="entry name" value="Trypsin_2"/>
    <property type="match status" value="1"/>
</dbReference>
<dbReference type="InterPro" id="IPR018114">
    <property type="entry name" value="TRYPSIN_HIS"/>
</dbReference>
<evidence type="ECO:0000256" key="5">
    <source>
        <dbReference type="ARBA" id="ARBA00022825"/>
    </source>
</evidence>
<dbReference type="EMBL" id="AVFL01000071">
    <property type="protein sequence ID" value="EWY35774.1"/>
    <property type="molecule type" value="Genomic_DNA"/>
</dbReference>
<proteinExistence type="inferred from homology"/>
<dbReference type="Proteomes" id="UP000019486">
    <property type="component" value="Unassembled WGS sequence"/>
</dbReference>
<dbReference type="PRINTS" id="PR00839">
    <property type="entry name" value="V8PROTEASE"/>
</dbReference>
<evidence type="ECO:0000313" key="7">
    <source>
        <dbReference type="EMBL" id="EWY35774.1"/>
    </source>
</evidence>
<reference evidence="7 8" key="1">
    <citation type="submission" date="2013-08" db="EMBL/GenBank/DDBJ databases">
        <title>The genome sequence of Skermanella stibiiresistens.</title>
        <authorList>
            <person name="Zhu W."/>
            <person name="Wang G."/>
        </authorList>
    </citation>
    <scope>NUCLEOTIDE SEQUENCE [LARGE SCALE GENOMIC DNA]</scope>
    <source>
        <strain evidence="7 8">SB22</strain>
    </source>
</reference>
<dbReference type="GO" id="GO:0004252">
    <property type="term" value="F:serine-type endopeptidase activity"/>
    <property type="evidence" value="ECO:0007669"/>
    <property type="project" value="InterPro"/>
</dbReference>
<dbReference type="InterPro" id="IPR008256">
    <property type="entry name" value="Peptidase_S1B"/>
</dbReference>
<dbReference type="GO" id="GO:0006508">
    <property type="term" value="P:proteolysis"/>
    <property type="evidence" value="ECO:0007669"/>
    <property type="project" value="UniProtKB-KW"/>
</dbReference>
<protein>
    <recommendedName>
        <fullName evidence="6">Serine protease</fullName>
        <ecNumber evidence="6">3.4.21.-</ecNumber>
    </recommendedName>
</protein>
<keyword evidence="5 6" id="KW-0720">Serine protease</keyword>
<dbReference type="InterPro" id="IPR009003">
    <property type="entry name" value="Peptidase_S1_PA"/>
</dbReference>
<dbReference type="AlphaFoldDB" id="W9GPU2"/>
<dbReference type="PANTHER" id="PTHR15462:SF8">
    <property type="entry name" value="SERINE PROTEASE"/>
    <property type="match status" value="1"/>
</dbReference>
<dbReference type="InterPro" id="IPR043504">
    <property type="entry name" value="Peptidase_S1_PA_chymotrypsin"/>
</dbReference>
<evidence type="ECO:0000256" key="1">
    <source>
        <dbReference type="ARBA" id="ARBA00008764"/>
    </source>
</evidence>
<dbReference type="InterPro" id="IPR050966">
    <property type="entry name" value="Glutamyl_endopeptidase"/>
</dbReference>
<dbReference type="SUPFAM" id="SSF50494">
    <property type="entry name" value="Trypsin-like serine proteases"/>
    <property type="match status" value="1"/>
</dbReference>
<evidence type="ECO:0000256" key="4">
    <source>
        <dbReference type="ARBA" id="ARBA00022801"/>
    </source>
</evidence>
<dbReference type="Gene3D" id="2.40.10.10">
    <property type="entry name" value="Trypsin-like serine proteases"/>
    <property type="match status" value="2"/>
</dbReference>
<dbReference type="EC" id="3.4.21.-" evidence="6"/>
<evidence type="ECO:0000256" key="6">
    <source>
        <dbReference type="RuleBase" id="RU004296"/>
    </source>
</evidence>
<keyword evidence="2 6" id="KW-0645">Protease</keyword>
<organism evidence="7 8">
    <name type="scientific">Skermanella stibiiresistens SB22</name>
    <dbReference type="NCBI Taxonomy" id="1385369"/>
    <lineage>
        <taxon>Bacteria</taxon>
        <taxon>Pseudomonadati</taxon>
        <taxon>Pseudomonadota</taxon>
        <taxon>Alphaproteobacteria</taxon>
        <taxon>Rhodospirillales</taxon>
        <taxon>Azospirillaceae</taxon>
        <taxon>Skermanella</taxon>
    </lineage>
</organism>
<comment type="similarity">
    <text evidence="1 6">Belongs to the peptidase S1B family.</text>
</comment>
<dbReference type="STRING" id="1385369.N825_34420"/>
<gene>
    <name evidence="7" type="ORF">N825_34420</name>
</gene>
<sequence length="273" mass="29328">MVLAGSPKALTGMGVSGGRLVAGKQQRPLSENRGLETVIGVDERTQILETDKAPWRMVCALDIEAPWGGFVGSAWFAGPRTLITAGHCVFDRSQMGGWATKITVTPGRSGGTTPFGSFVVTRFSTVDQWTDSQNPDYDISAIHLDEAYGDELGWFAIGALTDTELQDQLVNVSGYPFERGGGTQQWWARNRIRAVEPRRIFYDVDTSGGQSGGPTYMIEANGTSAAPLVVGIHAYGTGGTPNSIPLLVNSAPRITPEVVEQIGRWIEQDSGSH</sequence>
<keyword evidence="4 6" id="KW-0378">Hydrolase</keyword>
<dbReference type="PANTHER" id="PTHR15462">
    <property type="entry name" value="SERINE PROTEASE"/>
    <property type="match status" value="1"/>
</dbReference>